<dbReference type="SMART" id="SM00702">
    <property type="entry name" value="P4Hc"/>
    <property type="match status" value="1"/>
</dbReference>
<dbReference type="Pfam" id="PF13640">
    <property type="entry name" value="2OG-FeII_Oxy_3"/>
    <property type="match status" value="1"/>
</dbReference>
<dbReference type="GO" id="GO:0071456">
    <property type="term" value="P:cellular response to hypoxia"/>
    <property type="evidence" value="ECO:0007669"/>
    <property type="project" value="TreeGrafter"/>
</dbReference>
<evidence type="ECO:0000256" key="4">
    <source>
        <dbReference type="ARBA" id="ARBA00022964"/>
    </source>
</evidence>
<dbReference type="GO" id="GO:0031418">
    <property type="term" value="F:L-ascorbic acid binding"/>
    <property type="evidence" value="ECO:0007669"/>
    <property type="project" value="UniProtKB-KW"/>
</dbReference>
<evidence type="ECO:0000256" key="2">
    <source>
        <dbReference type="ARBA" id="ARBA00022723"/>
    </source>
</evidence>
<dbReference type="Gene3D" id="2.60.120.620">
    <property type="entry name" value="q2cbj1_9rhob like domain"/>
    <property type="match status" value="1"/>
</dbReference>
<comment type="caution">
    <text evidence="8">The sequence shown here is derived from an EMBL/GenBank/DDBJ whole genome shotgun (WGS) entry which is preliminary data.</text>
</comment>
<accession>A0A9X3AUE6</accession>
<evidence type="ECO:0000256" key="1">
    <source>
        <dbReference type="ARBA" id="ARBA00001961"/>
    </source>
</evidence>
<dbReference type="PANTHER" id="PTHR12907:SF26">
    <property type="entry name" value="HIF PROLYL HYDROXYLASE, ISOFORM C"/>
    <property type="match status" value="1"/>
</dbReference>
<gene>
    <name evidence="8" type="ORF">NE536_13620</name>
</gene>
<evidence type="ECO:0000259" key="7">
    <source>
        <dbReference type="PROSITE" id="PS51471"/>
    </source>
</evidence>
<dbReference type="InterPro" id="IPR005123">
    <property type="entry name" value="Oxoglu/Fe-dep_dioxygenase_dom"/>
</dbReference>
<evidence type="ECO:0000313" key="8">
    <source>
        <dbReference type="EMBL" id="MCT7946397.1"/>
    </source>
</evidence>
<dbReference type="GO" id="GO:0008198">
    <property type="term" value="F:ferrous iron binding"/>
    <property type="evidence" value="ECO:0007669"/>
    <property type="project" value="TreeGrafter"/>
</dbReference>
<evidence type="ECO:0000256" key="6">
    <source>
        <dbReference type="ARBA" id="ARBA00023004"/>
    </source>
</evidence>
<feature type="domain" description="Fe2OG dioxygenase" evidence="7">
    <location>
        <begin position="99"/>
        <end position="202"/>
    </location>
</feature>
<keyword evidence="6" id="KW-0408">Iron</keyword>
<sequence>MVSQLSEAMLDVIADALVDKGYIFLPDLVPSNISQVLLEKIQSTQAHELKAASIGRGAEQQLNPDIRRDRIQWLEEHNEPDAQYLELMTQLKNGLNRRLFMGLFDYESHYAVYQPGAFYKKHVDALKGSQNRILTTVFFLNPDWKAADCGELIIYDEADIDIEIERIAPKMGHFVIFLSERFPHEVTKTLAQRNSIAGWFRVSNSVHGF</sequence>
<dbReference type="Proteomes" id="UP001155604">
    <property type="component" value="Unassembled WGS sequence"/>
</dbReference>
<keyword evidence="4" id="KW-0223">Dioxygenase</keyword>
<keyword evidence="3" id="KW-0847">Vitamin C</keyword>
<organism evidence="8 9">
    <name type="scientific">Shewanella septentrionalis</name>
    <dbReference type="NCBI Taxonomy" id="2952223"/>
    <lineage>
        <taxon>Bacteria</taxon>
        <taxon>Pseudomonadati</taxon>
        <taxon>Pseudomonadota</taxon>
        <taxon>Gammaproteobacteria</taxon>
        <taxon>Alteromonadales</taxon>
        <taxon>Shewanellaceae</taxon>
        <taxon>Shewanella</taxon>
    </lineage>
</organism>
<dbReference type="PROSITE" id="PS51471">
    <property type="entry name" value="FE2OG_OXY"/>
    <property type="match status" value="1"/>
</dbReference>
<keyword evidence="5" id="KW-0560">Oxidoreductase</keyword>
<dbReference type="EMBL" id="JAMTCC010000022">
    <property type="protein sequence ID" value="MCT7946397.1"/>
    <property type="molecule type" value="Genomic_DNA"/>
</dbReference>
<evidence type="ECO:0000256" key="5">
    <source>
        <dbReference type="ARBA" id="ARBA00023002"/>
    </source>
</evidence>
<dbReference type="GO" id="GO:0031543">
    <property type="term" value="F:peptidyl-proline dioxygenase activity"/>
    <property type="evidence" value="ECO:0007669"/>
    <property type="project" value="TreeGrafter"/>
</dbReference>
<name>A0A9X3AUE6_9GAMM</name>
<dbReference type="InterPro" id="IPR044862">
    <property type="entry name" value="Pro_4_hyd_alph_FE2OG_OXY"/>
</dbReference>
<comment type="cofactor">
    <cofactor evidence="1">
        <name>L-ascorbate</name>
        <dbReference type="ChEBI" id="CHEBI:38290"/>
    </cofactor>
</comment>
<keyword evidence="9" id="KW-1185">Reference proteome</keyword>
<evidence type="ECO:0000313" key="9">
    <source>
        <dbReference type="Proteomes" id="UP001155604"/>
    </source>
</evidence>
<dbReference type="AlphaFoldDB" id="A0A9X3AUE6"/>
<dbReference type="InterPro" id="IPR006620">
    <property type="entry name" value="Pro_4_hyd_alph"/>
</dbReference>
<evidence type="ECO:0000256" key="3">
    <source>
        <dbReference type="ARBA" id="ARBA00022896"/>
    </source>
</evidence>
<reference evidence="8" key="1">
    <citation type="journal article" date="2023" name="Int. J. Syst. Evol. Microbiol.">
        <title>&lt;i&gt;Shewanella septentrionalis&lt;/i&gt; sp. nov. and &lt;i&gt;Shewanella holmiensis&lt;/i&gt; sp. nov., isolated from Baltic Sea water and sediments.</title>
        <authorList>
            <person name="Martin-Rodriguez A.J."/>
            <person name="Thorell K."/>
            <person name="Joffre E."/>
            <person name="Jensie-Markopoulos S."/>
            <person name="Moore E.R.B."/>
            <person name="Sjoling A."/>
        </authorList>
    </citation>
    <scope>NUCLEOTIDE SEQUENCE</scope>
    <source>
        <strain evidence="8">SP1W3</strain>
    </source>
</reference>
<protein>
    <submittedName>
        <fullName evidence="8">2OG-Fe(II) oxygenase</fullName>
    </submittedName>
</protein>
<proteinExistence type="predicted"/>
<keyword evidence="2" id="KW-0479">Metal-binding</keyword>
<dbReference type="PANTHER" id="PTHR12907">
    <property type="entry name" value="EGL NINE HOMOLOG-RELATED"/>
    <property type="match status" value="1"/>
</dbReference>
<dbReference type="InterPro" id="IPR051559">
    <property type="entry name" value="HIF_prolyl_hydroxylases"/>
</dbReference>
<dbReference type="RefSeq" id="WP_261273024.1">
    <property type="nucleotide sequence ID" value="NZ_JAMTCC010000022.1"/>
</dbReference>